<feature type="region of interest" description="Disordered" evidence="1">
    <location>
        <begin position="1"/>
        <end position="36"/>
    </location>
</feature>
<proteinExistence type="predicted"/>
<gene>
    <name evidence="2" type="ORF">BDZ83DRAFT_607540</name>
</gene>
<dbReference type="Proteomes" id="UP001244207">
    <property type="component" value="Unassembled WGS sequence"/>
</dbReference>
<dbReference type="AlphaFoldDB" id="A0AAD8XKA8"/>
<feature type="compositionally biased region" description="Polar residues" evidence="1">
    <location>
        <begin position="1"/>
        <end position="10"/>
    </location>
</feature>
<evidence type="ECO:0000256" key="1">
    <source>
        <dbReference type="SAM" id="MobiDB-lite"/>
    </source>
</evidence>
<evidence type="ECO:0000313" key="2">
    <source>
        <dbReference type="EMBL" id="KAK1728943.1"/>
    </source>
</evidence>
<comment type="caution">
    <text evidence="2">The sequence shown here is derived from an EMBL/GenBank/DDBJ whole genome shotgun (WGS) entry which is preliminary data.</text>
</comment>
<protein>
    <submittedName>
        <fullName evidence="2">Uncharacterized protein</fullName>
    </submittedName>
</protein>
<evidence type="ECO:0000313" key="3">
    <source>
        <dbReference type="Proteomes" id="UP001244207"/>
    </source>
</evidence>
<dbReference type="EMBL" id="JAHMHS010000014">
    <property type="protein sequence ID" value="KAK1728943.1"/>
    <property type="molecule type" value="Genomic_DNA"/>
</dbReference>
<reference evidence="2" key="1">
    <citation type="submission" date="2021-12" db="EMBL/GenBank/DDBJ databases">
        <title>Comparative genomics, transcriptomics and evolutionary studies reveal genomic signatures of adaptation to plant cell wall in hemibiotrophic fungi.</title>
        <authorList>
            <consortium name="DOE Joint Genome Institute"/>
            <person name="Baroncelli R."/>
            <person name="Diaz J.F."/>
            <person name="Benocci T."/>
            <person name="Peng M."/>
            <person name="Battaglia E."/>
            <person name="Haridas S."/>
            <person name="Andreopoulos W."/>
            <person name="Labutti K."/>
            <person name="Pangilinan J."/>
            <person name="Floch G.L."/>
            <person name="Makela M.R."/>
            <person name="Henrissat B."/>
            <person name="Grigoriev I.V."/>
            <person name="Crouch J.A."/>
            <person name="De Vries R.P."/>
            <person name="Sukno S.A."/>
            <person name="Thon M.R."/>
        </authorList>
    </citation>
    <scope>NUCLEOTIDE SEQUENCE</scope>
    <source>
        <strain evidence="2">CBS 112980</strain>
    </source>
</reference>
<dbReference type="RefSeq" id="XP_060368998.1">
    <property type="nucleotide sequence ID" value="XM_060507433.1"/>
</dbReference>
<sequence length="73" mass="7773">MVTIPSSQLALPTVPPSCPSLSPNPRSPATRLSASGKASANELADLNCRHTVPRAISLPSYLPFRFLVVISSW</sequence>
<name>A0AAD8XKA8_GLOAC</name>
<dbReference type="GeneID" id="85391332"/>
<accession>A0AAD8XKA8</accession>
<keyword evidence="3" id="KW-1185">Reference proteome</keyword>
<organism evidence="2 3">
    <name type="scientific">Glomerella acutata</name>
    <name type="common">Colletotrichum acutatum</name>
    <dbReference type="NCBI Taxonomy" id="27357"/>
    <lineage>
        <taxon>Eukaryota</taxon>
        <taxon>Fungi</taxon>
        <taxon>Dikarya</taxon>
        <taxon>Ascomycota</taxon>
        <taxon>Pezizomycotina</taxon>
        <taxon>Sordariomycetes</taxon>
        <taxon>Hypocreomycetidae</taxon>
        <taxon>Glomerellales</taxon>
        <taxon>Glomerellaceae</taxon>
        <taxon>Colletotrichum</taxon>
        <taxon>Colletotrichum acutatum species complex</taxon>
    </lineage>
</organism>